<dbReference type="GO" id="GO:0005829">
    <property type="term" value="C:cytosol"/>
    <property type="evidence" value="ECO:0007669"/>
    <property type="project" value="TreeGrafter"/>
</dbReference>
<organism evidence="2">
    <name type="scientific">Tetraodon nigroviridis</name>
    <name type="common">Spotted green pufferfish</name>
    <name type="synonym">Chelonodon nigroviridis</name>
    <dbReference type="NCBI Taxonomy" id="99883"/>
    <lineage>
        <taxon>Eukaryota</taxon>
        <taxon>Metazoa</taxon>
        <taxon>Chordata</taxon>
        <taxon>Craniata</taxon>
        <taxon>Vertebrata</taxon>
        <taxon>Euteleostomi</taxon>
        <taxon>Actinopterygii</taxon>
        <taxon>Neopterygii</taxon>
        <taxon>Teleostei</taxon>
        <taxon>Neoteleostei</taxon>
        <taxon>Acanthomorphata</taxon>
        <taxon>Eupercaria</taxon>
        <taxon>Tetraodontiformes</taxon>
        <taxon>Tetradontoidea</taxon>
        <taxon>Tetraodontidae</taxon>
        <taxon>Tetraodon</taxon>
    </lineage>
</organism>
<evidence type="ECO:0000256" key="1">
    <source>
        <dbReference type="ARBA" id="ARBA00006180"/>
    </source>
</evidence>
<feature type="non-terminal residue" evidence="2">
    <location>
        <position position="97"/>
    </location>
</feature>
<evidence type="ECO:0000313" key="2">
    <source>
        <dbReference type="EMBL" id="CAG14275.1"/>
    </source>
</evidence>
<feature type="non-terminal residue" evidence="2">
    <location>
        <position position="1"/>
    </location>
</feature>
<proteinExistence type="inferred from homology"/>
<dbReference type="Pfam" id="PF04499">
    <property type="entry name" value="SAPS"/>
    <property type="match status" value="1"/>
</dbReference>
<reference evidence="2" key="2">
    <citation type="submission" date="2004-02" db="EMBL/GenBank/DDBJ databases">
        <authorList>
            <consortium name="Genoscope"/>
            <consortium name="Whitehead Institute Centre for Genome Research"/>
        </authorList>
    </citation>
    <scope>NUCLEOTIDE SEQUENCE</scope>
</reference>
<comment type="similarity">
    <text evidence="1">Belongs to the SAPS family.</text>
</comment>
<comment type="caution">
    <text evidence="2">The sequence shown here is derived from an EMBL/GenBank/DDBJ whole genome shotgun (WGS) entry which is preliminary data.</text>
</comment>
<dbReference type="GO" id="GO:0019888">
    <property type="term" value="F:protein phosphatase regulator activity"/>
    <property type="evidence" value="ECO:0007669"/>
    <property type="project" value="TreeGrafter"/>
</dbReference>
<dbReference type="EMBL" id="CAAE01021541">
    <property type="protein sequence ID" value="CAG14275.1"/>
    <property type="molecule type" value="Genomic_DNA"/>
</dbReference>
<reference evidence="2" key="1">
    <citation type="journal article" date="2004" name="Nature">
        <title>Genome duplication in the teleost fish Tetraodon nigroviridis reveals the early vertebrate proto-karyotype.</title>
        <authorList>
            <person name="Jaillon O."/>
            <person name="Aury J.-M."/>
            <person name="Brunet F."/>
            <person name="Petit J.-L."/>
            <person name="Stange-Thomann N."/>
            <person name="Mauceli E."/>
            <person name="Bouneau L."/>
            <person name="Fischer C."/>
            <person name="Ozouf-Costaz C."/>
            <person name="Bernot A."/>
            <person name="Nicaud S."/>
            <person name="Jaffe D."/>
            <person name="Fisher S."/>
            <person name="Lutfalla G."/>
            <person name="Dossat C."/>
            <person name="Segurens B."/>
            <person name="Dasilva C."/>
            <person name="Salanoubat M."/>
            <person name="Levy M."/>
            <person name="Boudet N."/>
            <person name="Castellano S."/>
            <person name="Anthouard V."/>
            <person name="Jubin C."/>
            <person name="Castelli V."/>
            <person name="Katinka M."/>
            <person name="Vacherie B."/>
            <person name="Biemont C."/>
            <person name="Skalli Z."/>
            <person name="Cattolico L."/>
            <person name="Poulain J."/>
            <person name="De Berardinis V."/>
            <person name="Cruaud C."/>
            <person name="Duprat S."/>
            <person name="Brottier P."/>
            <person name="Coutanceau J.-P."/>
            <person name="Gouzy J."/>
            <person name="Parra G."/>
            <person name="Lardier G."/>
            <person name="Chapple C."/>
            <person name="McKernan K.J."/>
            <person name="McEwan P."/>
            <person name="Bosak S."/>
            <person name="Kellis M."/>
            <person name="Volff J.-N."/>
            <person name="Guigo R."/>
            <person name="Zody M.C."/>
            <person name="Mesirov J."/>
            <person name="Lindblad-Toh K."/>
            <person name="Birren B."/>
            <person name="Nusbaum C."/>
            <person name="Kahn D."/>
            <person name="Robinson-Rechavi M."/>
            <person name="Laudet V."/>
            <person name="Schachter V."/>
            <person name="Quetier F."/>
            <person name="Saurin W."/>
            <person name="Scarpelli C."/>
            <person name="Wincker P."/>
            <person name="Lander E.S."/>
            <person name="Weissenbach J."/>
            <person name="Roest Crollius H."/>
        </authorList>
    </citation>
    <scope>NUCLEOTIDE SEQUENCE [LARGE SCALE GENOMIC DNA]</scope>
</reference>
<dbReference type="InterPro" id="IPR007587">
    <property type="entry name" value="SAPS"/>
</dbReference>
<dbReference type="GO" id="GO:0019903">
    <property type="term" value="F:protein phosphatase binding"/>
    <property type="evidence" value="ECO:0007669"/>
    <property type="project" value="InterPro"/>
</dbReference>
<dbReference type="KEGG" id="tng:GSTEN00036247G001"/>
<dbReference type="AlphaFoldDB" id="Q4RBF8"/>
<dbReference type="OrthoDB" id="295029at2759"/>
<dbReference type="GO" id="GO:0005634">
    <property type="term" value="C:nucleus"/>
    <property type="evidence" value="ECO:0007669"/>
    <property type="project" value="TreeGrafter"/>
</dbReference>
<accession>Q4RBF8</accession>
<sequence>NLFFKYSWNNFLHFQVELCVSAILNHTTSEERPSSGLQNLDGKPVQSGPVVQGEVVEQSKNSDPQISIHKALVAHLFQKCMLVQKILDAWEENDKIQ</sequence>
<gene>
    <name evidence="2" type="ORF">GSTENG00036247001</name>
</gene>
<protein>
    <submittedName>
        <fullName evidence="2">(spotted green pufferfish) hypothetical protein</fullName>
    </submittedName>
</protein>
<name>Q4RBF8_TETNG</name>
<dbReference type="PANTHER" id="PTHR12634:SF15">
    <property type="entry name" value="SERINE_THREONINE-PROTEIN PHOSPHATASE 6 REGULATORY SUBUNIT 2"/>
    <property type="match status" value="1"/>
</dbReference>
<dbReference type="PANTHER" id="PTHR12634">
    <property type="entry name" value="SIT4 YEAST -ASSOCIATING PROTEIN-RELATED"/>
    <property type="match status" value="1"/>
</dbReference>